<name>A0A1G9KGG2_9FIRM</name>
<dbReference type="InterPro" id="IPR016621">
    <property type="entry name" value="UCP014543"/>
</dbReference>
<sequence length="138" mass="15750">MSFTKISDININNDSRSFVIAYNFNAKELSVIKIICNLLGIKDIEILTKSNSNSIIKDIINNKLDHSEKEGLNQKSLIFNNIESIKVSSFIDNMKKFRISRPLIAFVTENNINWTLNTLVSHLLEERNALKSGKTIKH</sequence>
<dbReference type="RefSeq" id="WP_092723098.1">
    <property type="nucleotide sequence ID" value="NZ_FNGW01000002.1"/>
</dbReference>
<dbReference type="Proteomes" id="UP000199068">
    <property type="component" value="Unassembled WGS sequence"/>
</dbReference>
<proteinExistence type="predicted"/>
<accession>A0A1G9KGG2</accession>
<protein>
    <recommendedName>
        <fullName evidence="3">DUF3783 domain-containing protein</fullName>
    </recommendedName>
</protein>
<organism evidence="1 2">
    <name type="scientific">Romboutsia lituseburensis DSM 797</name>
    <dbReference type="NCBI Taxonomy" id="1121325"/>
    <lineage>
        <taxon>Bacteria</taxon>
        <taxon>Bacillati</taxon>
        <taxon>Bacillota</taxon>
        <taxon>Clostridia</taxon>
        <taxon>Peptostreptococcales</taxon>
        <taxon>Peptostreptococcaceae</taxon>
        <taxon>Romboutsia</taxon>
    </lineage>
</organism>
<evidence type="ECO:0000313" key="2">
    <source>
        <dbReference type="Proteomes" id="UP000199068"/>
    </source>
</evidence>
<dbReference type="EMBL" id="FNGW01000002">
    <property type="protein sequence ID" value="SDL48908.1"/>
    <property type="molecule type" value="Genomic_DNA"/>
</dbReference>
<dbReference type="AlphaFoldDB" id="A0A1G9KGG2"/>
<gene>
    <name evidence="1" type="ORF">SAMN04515677_102139</name>
</gene>
<keyword evidence="2" id="KW-1185">Reference proteome</keyword>
<evidence type="ECO:0008006" key="3">
    <source>
        <dbReference type="Google" id="ProtNLM"/>
    </source>
</evidence>
<dbReference type="Pfam" id="PF12646">
    <property type="entry name" value="DUF3783"/>
    <property type="match status" value="1"/>
</dbReference>
<evidence type="ECO:0000313" key="1">
    <source>
        <dbReference type="EMBL" id="SDL48908.1"/>
    </source>
</evidence>
<reference evidence="1 2" key="1">
    <citation type="submission" date="2016-10" db="EMBL/GenBank/DDBJ databases">
        <authorList>
            <person name="de Groot N.N."/>
        </authorList>
    </citation>
    <scope>NUCLEOTIDE SEQUENCE [LARGE SCALE GENOMIC DNA]</scope>
    <source>
        <strain evidence="1 2">DSM 797</strain>
    </source>
</reference>
<dbReference type="STRING" id="1121325.SAMN04515677_102139"/>